<dbReference type="SUPFAM" id="SSF51197">
    <property type="entry name" value="Clavaminate synthase-like"/>
    <property type="match status" value="1"/>
</dbReference>
<dbReference type="GO" id="GO:0005829">
    <property type="term" value="C:cytosol"/>
    <property type="evidence" value="ECO:0007669"/>
    <property type="project" value="TreeGrafter"/>
</dbReference>
<name>A0A1A6APA7_9CLOT</name>
<dbReference type="Pfam" id="PF04074">
    <property type="entry name" value="DUF386"/>
    <property type="match status" value="1"/>
</dbReference>
<dbReference type="AlphaFoldDB" id="A0A1A6APA7"/>
<keyword evidence="2" id="KW-1185">Reference proteome</keyword>
<dbReference type="NCBIfam" id="TIGR00022">
    <property type="entry name" value="YhcH/YjgK/YiaL family protein"/>
    <property type="match status" value="1"/>
</dbReference>
<dbReference type="EMBL" id="LROS01000033">
    <property type="protein sequence ID" value="OBR91911.1"/>
    <property type="molecule type" value="Genomic_DNA"/>
</dbReference>
<dbReference type="PATRIC" id="fig|1353534.3.peg.2935"/>
<gene>
    <name evidence="1" type="primary">tabA</name>
    <name evidence="1" type="ORF">CLRAG_28960</name>
</gene>
<dbReference type="InterPro" id="IPR037012">
    <property type="entry name" value="NanQ/TabA/YiaL_sf"/>
</dbReference>
<dbReference type="Proteomes" id="UP000093954">
    <property type="component" value="Unassembled WGS sequence"/>
</dbReference>
<dbReference type="PANTHER" id="PTHR34986:SF1">
    <property type="entry name" value="PROTEIN YIAL"/>
    <property type="match status" value="1"/>
</dbReference>
<dbReference type="RefSeq" id="WP_065079043.1">
    <property type="nucleotide sequence ID" value="NZ_LROS01000033.1"/>
</dbReference>
<accession>A0A1A6APA7</accession>
<dbReference type="InterPro" id="IPR004375">
    <property type="entry name" value="NanQ/TabA/YiaL"/>
</dbReference>
<protein>
    <submittedName>
        <fullName evidence="1">Toxin-antitoxin biofilm protein TabA</fullName>
    </submittedName>
</protein>
<dbReference type="Gene3D" id="2.60.120.370">
    <property type="entry name" value="YhcH/YjgK/YiaL"/>
    <property type="match status" value="1"/>
</dbReference>
<evidence type="ECO:0000313" key="1">
    <source>
        <dbReference type="EMBL" id="OBR91911.1"/>
    </source>
</evidence>
<reference evidence="1 2" key="1">
    <citation type="journal article" date="2012" name="Front. Microbiol.">
        <title>Draft Genome Sequence of the Virulent Strain 01-B526 of the Fish Pathogen Aeromonas salmonicida.</title>
        <authorList>
            <person name="Charette S.J."/>
            <person name="Brochu F."/>
            <person name="Boyle B."/>
            <person name="Filion G."/>
            <person name="Tanaka K.H."/>
            <person name="Derome N."/>
        </authorList>
    </citation>
    <scope>NUCLEOTIDE SEQUENCE [LARGE SCALE GENOMIC DNA]</scope>
    <source>
        <strain evidence="1 2">P11</strain>
    </source>
</reference>
<proteinExistence type="predicted"/>
<evidence type="ECO:0000313" key="2">
    <source>
        <dbReference type="Proteomes" id="UP000093954"/>
    </source>
</evidence>
<organism evidence="1 2">
    <name type="scientific">Clostridium ragsdalei P11</name>
    <dbReference type="NCBI Taxonomy" id="1353534"/>
    <lineage>
        <taxon>Bacteria</taxon>
        <taxon>Bacillati</taxon>
        <taxon>Bacillota</taxon>
        <taxon>Clostridia</taxon>
        <taxon>Eubacteriales</taxon>
        <taxon>Clostridiaceae</taxon>
        <taxon>Clostridium</taxon>
    </lineage>
</organism>
<comment type="caution">
    <text evidence="1">The sequence shown here is derived from an EMBL/GenBank/DDBJ whole genome shotgun (WGS) entry which is preliminary data.</text>
</comment>
<dbReference type="PANTHER" id="PTHR34986">
    <property type="entry name" value="EVOLVED BETA-GALACTOSIDASE SUBUNIT BETA"/>
    <property type="match status" value="1"/>
</dbReference>
<sequence>MIIGEVKNVKRYFDKDEGINKAFEFLKDIDLDNLEIGKHLIDGDKVFALVQSYDTRAESECKFESHKRYIDIQVILDGIEKIEWSPIDKLNLVEDDFSKNDKAFYKENSTSSELILHSGNFVVFYPEDGHRACIQVNTPSHVKKVVLKVELNN</sequence>